<dbReference type="EMBL" id="CP111017">
    <property type="protein sequence ID" value="WAR08584.1"/>
    <property type="molecule type" value="Genomic_DNA"/>
</dbReference>
<feature type="domain" description="Ig-like" evidence="1">
    <location>
        <begin position="323"/>
        <end position="423"/>
    </location>
</feature>
<keyword evidence="3" id="KW-1185">Reference proteome</keyword>
<dbReference type="InterPro" id="IPR013783">
    <property type="entry name" value="Ig-like_fold"/>
</dbReference>
<dbReference type="Gene3D" id="2.60.40.10">
    <property type="entry name" value="Immunoglobulins"/>
    <property type="match status" value="1"/>
</dbReference>
<accession>A0ABY7EJK0</accession>
<evidence type="ECO:0000313" key="2">
    <source>
        <dbReference type="EMBL" id="WAR08584.1"/>
    </source>
</evidence>
<sequence length="556" mass="62685">MAGGEKYGNEGSISINDSGSSFLSCLARYKPHVIANVAVVASRIQLSFGDHDKANEDKALWGIQQENQRILRQNIRFRKDSSNEEHASLSLVSIESSGSDDNITTTNVTVTYLAPKDHTLFFVVLFSTSAIWQTGGQERETSDDIVNQYARTLVLSRDEIKDIVHIETSITGHGEQYKLILDVESIKYKHIDHFADVQPFVVDLQYSNFHLAEEGLNVTGLIRADWNKYERSIDLTELWWSGYDLSSTPPSVVEFVHPSFDKQGNSMLKIAFSFVDDSVMQFNAVIDKEVSKYGGYFAVRLTYKQSSYLIKHFYVGKDHILEPRMTEIPDNLLALSPLPKDVFIWSQKYSFQCLANGNPTPEVSIVRVTKDGKEKKVKTESFVFDKMTRQETVTFEEGNQKPGTYICRATNGKTVINATTEVTFFKHATFEYERTGVIKNSSKEIRVSCKASGNPRPTLNFLLYEKTGPALLPPDFMVATTRKSEGVTRKVLTLTVEESKKLHTLVCAAEQNLTNARNDAIALTTIYLYPGMSLDMDWQFYNRLAATGTNYTTDLP</sequence>
<dbReference type="Proteomes" id="UP001164746">
    <property type="component" value="Chromosome 6"/>
</dbReference>
<organism evidence="2 3">
    <name type="scientific">Mya arenaria</name>
    <name type="common">Soft-shell clam</name>
    <dbReference type="NCBI Taxonomy" id="6604"/>
    <lineage>
        <taxon>Eukaryota</taxon>
        <taxon>Metazoa</taxon>
        <taxon>Spiralia</taxon>
        <taxon>Lophotrochozoa</taxon>
        <taxon>Mollusca</taxon>
        <taxon>Bivalvia</taxon>
        <taxon>Autobranchia</taxon>
        <taxon>Heteroconchia</taxon>
        <taxon>Euheterodonta</taxon>
        <taxon>Imparidentia</taxon>
        <taxon>Neoheterodontei</taxon>
        <taxon>Myida</taxon>
        <taxon>Myoidea</taxon>
        <taxon>Myidae</taxon>
        <taxon>Mya</taxon>
    </lineage>
</organism>
<dbReference type="InterPro" id="IPR007110">
    <property type="entry name" value="Ig-like_dom"/>
</dbReference>
<gene>
    <name evidence="2" type="ORF">MAR_018542</name>
</gene>
<evidence type="ECO:0000313" key="3">
    <source>
        <dbReference type="Proteomes" id="UP001164746"/>
    </source>
</evidence>
<name>A0ABY7EJK0_MYAAR</name>
<dbReference type="PROSITE" id="PS50835">
    <property type="entry name" value="IG_LIKE"/>
    <property type="match status" value="1"/>
</dbReference>
<protein>
    <recommendedName>
        <fullName evidence="1">Ig-like domain-containing protein</fullName>
    </recommendedName>
</protein>
<evidence type="ECO:0000259" key="1">
    <source>
        <dbReference type="PROSITE" id="PS50835"/>
    </source>
</evidence>
<proteinExistence type="predicted"/>
<reference evidence="2" key="1">
    <citation type="submission" date="2022-11" db="EMBL/GenBank/DDBJ databases">
        <title>Centuries of genome instability and evolution in soft-shell clam transmissible cancer (bioRxiv).</title>
        <authorList>
            <person name="Hart S.F.M."/>
            <person name="Yonemitsu M.A."/>
            <person name="Giersch R.M."/>
            <person name="Beal B.F."/>
            <person name="Arriagada G."/>
            <person name="Davis B.W."/>
            <person name="Ostrander E.A."/>
            <person name="Goff S.P."/>
            <person name="Metzger M.J."/>
        </authorList>
    </citation>
    <scope>NUCLEOTIDE SEQUENCE</scope>
    <source>
        <strain evidence="2">MELC-2E11</strain>
        <tissue evidence="2">Siphon/mantle</tissue>
    </source>
</reference>